<proteinExistence type="predicted"/>
<evidence type="ECO:0000313" key="2">
    <source>
        <dbReference type="EMBL" id="OOQ61876.1"/>
    </source>
</evidence>
<evidence type="ECO:0000256" key="1">
    <source>
        <dbReference type="SAM" id="SignalP"/>
    </source>
</evidence>
<protein>
    <submittedName>
        <fullName evidence="2">Uncharacterized protein</fullName>
    </submittedName>
</protein>
<name>A0A1S9PLM9_9SPHI</name>
<accession>A0A1S9PLM9</accession>
<dbReference type="Proteomes" id="UP000189739">
    <property type="component" value="Unassembled WGS sequence"/>
</dbReference>
<organism evidence="2 3">
    <name type="scientific">Mucilaginibacter pedocola</name>
    <dbReference type="NCBI Taxonomy" id="1792845"/>
    <lineage>
        <taxon>Bacteria</taxon>
        <taxon>Pseudomonadati</taxon>
        <taxon>Bacteroidota</taxon>
        <taxon>Sphingobacteriia</taxon>
        <taxon>Sphingobacteriales</taxon>
        <taxon>Sphingobacteriaceae</taxon>
        <taxon>Mucilaginibacter</taxon>
    </lineage>
</organism>
<feature type="signal peptide" evidence="1">
    <location>
        <begin position="1"/>
        <end position="23"/>
    </location>
</feature>
<dbReference type="AlphaFoldDB" id="A0A1S9PLM9"/>
<reference evidence="2 3" key="1">
    <citation type="submission" date="2016-07" db="EMBL/GenBank/DDBJ databases">
        <title>Genomic analysis of zinc-resistant bacterium Mucilaginibacter pedocola TBZ30.</title>
        <authorList>
            <person name="Huang J."/>
            <person name="Tang J."/>
        </authorList>
    </citation>
    <scope>NUCLEOTIDE SEQUENCE [LARGE SCALE GENOMIC DNA]</scope>
    <source>
        <strain evidence="2 3">TBZ30</strain>
    </source>
</reference>
<keyword evidence="3" id="KW-1185">Reference proteome</keyword>
<keyword evidence="1" id="KW-0732">Signal</keyword>
<dbReference type="EMBL" id="MBTF01000001">
    <property type="protein sequence ID" value="OOQ61876.1"/>
    <property type="molecule type" value="Genomic_DNA"/>
</dbReference>
<sequence length="271" mass="31260">MYIYGEPSIMKTPALLLLILAIAACESTPKNNTVEQKIAPKPDTLVSKATPAQPKTSTADSALYADTTRVNISTMPEEPLFSTKGNIAWALKYHPELNEEYMDPPYTAYAKRNMKVQKDHIDDFGSEAGQDSYFTLYAYFLSLKNGQEKYRQRRDKLMKLYMDLVSTFIKMENGGSIPNHNYLRAMGVAEYSIQLYANDGDWGRYKKKYDISKQKALYIRSLKQYIIDECYKNNEVLESEKQEMLKIVSEINSLITDYFYLERAMAFQYSD</sequence>
<dbReference type="STRING" id="1792845.BC343_02090"/>
<evidence type="ECO:0000313" key="3">
    <source>
        <dbReference type="Proteomes" id="UP000189739"/>
    </source>
</evidence>
<comment type="caution">
    <text evidence="2">The sequence shown here is derived from an EMBL/GenBank/DDBJ whole genome shotgun (WGS) entry which is preliminary data.</text>
</comment>
<gene>
    <name evidence="2" type="ORF">BC343_02090</name>
</gene>
<feature type="chain" id="PRO_5012029359" evidence="1">
    <location>
        <begin position="24"/>
        <end position="271"/>
    </location>
</feature>